<organism evidence="2 3">
    <name type="scientific">Mycobacterium deserti</name>
    <dbReference type="NCBI Taxonomy" id="2978347"/>
    <lineage>
        <taxon>Bacteria</taxon>
        <taxon>Bacillati</taxon>
        <taxon>Actinomycetota</taxon>
        <taxon>Actinomycetes</taxon>
        <taxon>Mycobacteriales</taxon>
        <taxon>Mycobacteriaceae</taxon>
        <taxon>Mycobacterium</taxon>
    </lineage>
</organism>
<keyword evidence="1" id="KW-0812">Transmembrane</keyword>
<dbReference type="Pfam" id="PF06197">
    <property type="entry name" value="DUF998"/>
    <property type="match status" value="1"/>
</dbReference>
<evidence type="ECO:0000313" key="3">
    <source>
        <dbReference type="Proteomes" id="UP001206639"/>
    </source>
</evidence>
<keyword evidence="1" id="KW-1133">Transmembrane helix</keyword>
<evidence type="ECO:0000313" key="2">
    <source>
        <dbReference type="EMBL" id="MCT7660374.1"/>
    </source>
</evidence>
<feature type="transmembrane region" description="Helical" evidence="1">
    <location>
        <begin position="192"/>
        <end position="210"/>
    </location>
</feature>
<feature type="transmembrane region" description="Helical" evidence="1">
    <location>
        <begin position="59"/>
        <end position="82"/>
    </location>
</feature>
<name>A0ABT2MDN8_9MYCO</name>
<feature type="transmembrane region" description="Helical" evidence="1">
    <location>
        <begin position="12"/>
        <end position="37"/>
    </location>
</feature>
<reference evidence="3" key="1">
    <citation type="submission" date="2023-07" db="EMBL/GenBank/DDBJ databases">
        <authorList>
            <person name="Deng Y."/>
            <person name="Zhang Y.-Q."/>
        </authorList>
    </citation>
    <scope>NUCLEOTIDE SEQUENCE [LARGE SCALE GENOMIC DNA]</scope>
    <source>
        <strain evidence="3">CPCC 205710</strain>
    </source>
</reference>
<keyword evidence="3" id="KW-1185">Reference proteome</keyword>
<feature type="transmembrane region" description="Helical" evidence="1">
    <location>
        <begin position="159"/>
        <end position="180"/>
    </location>
</feature>
<feature type="transmembrane region" description="Helical" evidence="1">
    <location>
        <begin position="123"/>
        <end position="147"/>
    </location>
</feature>
<dbReference type="EMBL" id="JAODWD010000004">
    <property type="protein sequence ID" value="MCT7660374.1"/>
    <property type="molecule type" value="Genomic_DNA"/>
</dbReference>
<keyword evidence="1" id="KW-0472">Membrane</keyword>
<evidence type="ECO:0000256" key="1">
    <source>
        <dbReference type="SAM" id="Phobius"/>
    </source>
</evidence>
<protein>
    <submittedName>
        <fullName evidence="2">DUF998 domain-containing protein</fullName>
    </submittedName>
</protein>
<sequence length="219" mass="22886">MATIETTRRASAWVGPAAWLVGGIGYLIIEAVAAAAVEPSYSYANAYISALGVPAWSPLAHLMNAGFVMQGLLYFVGAYLAVRVSGRRAVVFLVLAAANTVGNLLVATVHGGSPLAEGDGMRWHTAGAFLVFLCGNAAIIAGSSVVARAAGVRWWYRAVSLLIALTAFAAVVIMANYAVWPIAPLGAVERTAVYSIIGWQLLSAAVLLSARHGRSRQIC</sequence>
<dbReference type="InterPro" id="IPR009339">
    <property type="entry name" value="DUF998"/>
</dbReference>
<feature type="transmembrane region" description="Helical" evidence="1">
    <location>
        <begin position="89"/>
        <end position="111"/>
    </location>
</feature>
<proteinExistence type="predicted"/>
<gene>
    <name evidence="2" type="ORF">N4S67_18340</name>
</gene>
<dbReference type="Proteomes" id="UP001206639">
    <property type="component" value="Unassembled WGS sequence"/>
</dbReference>
<dbReference type="RefSeq" id="WP_260994422.1">
    <property type="nucleotide sequence ID" value="NZ_JAODWD010000004.1"/>
</dbReference>
<accession>A0ABT2MDN8</accession>
<comment type="caution">
    <text evidence="2">The sequence shown here is derived from an EMBL/GenBank/DDBJ whole genome shotgun (WGS) entry which is preliminary data.</text>
</comment>